<dbReference type="InterPro" id="IPR024653">
    <property type="entry name" value="Peptidase_M10/M27/M57"/>
</dbReference>
<dbReference type="EMBL" id="VOHS01000011">
    <property type="protein sequence ID" value="TWW00024.1"/>
    <property type="molecule type" value="Genomic_DNA"/>
</dbReference>
<feature type="signal peptide" evidence="1">
    <location>
        <begin position="1"/>
        <end position="19"/>
    </location>
</feature>
<gene>
    <name evidence="2" type="ORF">FEF09_13580</name>
</gene>
<sequence length="277" mass="28918">MRKHTLTALVCLLAGAAVCIVSCKKDTTPSASVNQSGVSQATLDKISALGFSTADVRKFDGKYLVEGDILLSDADLNTKANSPFLTTAKEEQYRTNYVVTGLPRQITVRVASSLGSAFVAGTDTAIARYNRLGLTLTFRRITSGTANITISGFNQGPSGGFITLGSAGFPTSSGNPYNSILMNTNSAAYGSNPNVLYVGSVIQHEIGHCIGFRHTDYFNRALSCGGSASNEGSAGVGAILIPGTPSGNSANSWMLACSNGGNRTFNANDIVALNYLY</sequence>
<dbReference type="SUPFAM" id="SSF55486">
    <property type="entry name" value="Metalloproteases ('zincins'), catalytic domain"/>
    <property type="match status" value="1"/>
</dbReference>
<keyword evidence="3" id="KW-1185">Reference proteome</keyword>
<keyword evidence="1" id="KW-0732">Signal</keyword>
<dbReference type="InterPro" id="IPR024079">
    <property type="entry name" value="MetalloPept_cat_dom_sf"/>
</dbReference>
<evidence type="ECO:0000256" key="1">
    <source>
        <dbReference type="SAM" id="SignalP"/>
    </source>
</evidence>
<dbReference type="OrthoDB" id="785995at2"/>
<dbReference type="GO" id="GO:0006508">
    <property type="term" value="P:proteolysis"/>
    <property type="evidence" value="ECO:0007669"/>
    <property type="project" value="UniProtKB-KW"/>
</dbReference>
<keyword evidence="2" id="KW-0645">Protease</keyword>
<name>A0A5C6LTL7_9BACT</name>
<accession>A0A5C6LTL7</accession>
<comment type="caution">
    <text evidence="2">The sequence shown here is derived from an EMBL/GenBank/DDBJ whole genome shotgun (WGS) entry which is preliminary data.</text>
</comment>
<evidence type="ECO:0000313" key="3">
    <source>
        <dbReference type="Proteomes" id="UP000318815"/>
    </source>
</evidence>
<dbReference type="Proteomes" id="UP000318815">
    <property type="component" value="Unassembled WGS sequence"/>
</dbReference>
<organism evidence="2 3">
    <name type="scientific">Chitinophaga pinensis</name>
    <dbReference type="NCBI Taxonomy" id="79329"/>
    <lineage>
        <taxon>Bacteria</taxon>
        <taxon>Pseudomonadati</taxon>
        <taxon>Bacteroidota</taxon>
        <taxon>Chitinophagia</taxon>
        <taxon>Chitinophagales</taxon>
        <taxon>Chitinophagaceae</taxon>
        <taxon>Chitinophaga</taxon>
    </lineage>
</organism>
<protein>
    <submittedName>
        <fullName evidence="2">Protease</fullName>
    </submittedName>
</protein>
<reference evidence="2 3" key="1">
    <citation type="submission" date="2019-08" db="EMBL/GenBank/DDBJ databases">
        <title>Whole genome sequencing of chitin degrading bacteria Chitinophaga pinensis YS16.</title>
        <authorList>
            <person name="Singh R.P."/>
            <person name="Manchanda G."/>
            <person name="Maurya I.K."/>
            <person name="Joshi N.K."/>
            <person name="Srivastava A.K."/>
        </authorList>
    </citation>
    <scope>NUCLEOTIDE SEQUENCE [LARGE SCALE GENOMIC DNA]</scope>
    <source>
        <strain evidence="2 3">YS-16</strain>
    </source>
</reference>
<dbReference type="RefSeq" id="WP_146305620.1">
    <property type="nucleotide sequence ID" value="NZ_VOHS01000011.1"/>
</dbReference>
<dbReference type="GO" id="GO:0008237">
    <property type="term" value="F:metallopeptidase activity"/>
    <property type="evidence" value="ECO:0007669"/>
    <property type="project" value="InterPro"/>
</dbReference>
<proteinExistence type="predicted"/>
<dbReference type="Gene3D" id="3.40.390.10">
    <property type="entry name" value="Collagenase (Catalytic Domain)"/>
    <property type="match status" value="1"/>
</dbReference>
<keyword evidence="2" id="KW-0378">Hydrolase</keyword>
<feature type="chain" id="PRO_5023079928" evidence="1">
    <location>
        <begin position="20"/>
        <end position="277"/>
    </location>
</feature>
<dbReference type="AlphaFoldDB" id="A0A5C6LTL7"/>
<dbReference type="Pfam" id="PF12388">
    <property type="entry name" value="Peptidase_M57"/>
    <property type="match status" value="1"/>
</dbReference>
<evidence type="ECO:0000313" key="2">
    <source>
        <dbReference type="EMBL" id="TWW00024.1"/>
    </source>
</evidence>